<dbReference type="PANTHER" id="PTHR24305:SF187">
    <property type="entry name" value="P450, PUTATIVE (EUROFUNG)-RELATED"/>
    <property type="match status" value="1"/>
</dbReference>
<dbReference type="Proteomes" id="UP000799118">
    <property type="component" value="Unassembled WGS sequence"/>
</dbReference>
<evidence type="ECO:0000313" key="11">
    <source>
        <dbReference type="Proteomes" id="UP000799118"/>
    </source>
</evidence>
<evidence type="ECO:0000256" key="5">
    <source>
        <dbReference type="ARBA" id="ARBA00023002"/>
    </source>
</evidence>
<keyword evidence="8" id="KW-0349">Heme</keyword>
<keyword evidence="9" id="KW-1133">Transmembrane helix</keyword>
<dbReference type="GO" id="GO:0016705">
    <property type="term" value="F:oxidoreductase activity, acting on paired donors, with incorporation or reduction of molecular oxygen"/>
    <property type="evidence" value="ECO:0007669"/>
    <property type="project" value="InterPro"/>
</dbReference>
<dbReference type="GO" id="GO:0005506">
    <property type="term" value="F:iron ion binding"/>
    <property type="evidence" value="ECO:0007669"/>
    <property type="project" value="InterPro"/>
</dbReference>
<dbReference type="InterPro" id="IPR050121">
    <property type="entry name" value="Cytochrome_P450_monoxygenase"/>
</dbReference>
<dbReference type="PRINTS" id="PR00385">
    <property type="entry name" value="P450"/>
</dbReference>
<keyword evidence="9" id="KW-0812">Transmembrane</keyword>
<organism evidence="10 11">
    <name type="scientific">Gymnopus androsaceus JB14</name>
    <dbReference type="NCBI Taxonomy" id="1447944"/>
    <lineage>
        <taxon>Eukaryota</taxon>
        <taxon>Fungi</taxon>
        <taxon>Dikarya</taxon>
        <taxon>Basidiomycota</taxon>
        <taxon>Agaricomycotina</taxon>
        <taxon>Agaricomycetes</taxon>
        <taxon>Agaricomycetidae</taxon>
        <taxon>Agaricales</taxon>
        <taxon>Marasmiineae</taxon>
        <taxon>Omphalotaceae</taxon>
        <taxon>Gymnopus</taxon>
    </lineage>
</organism>
<dbReference type="PRINTS" id="PR00463">
    <property type="entry name" value="EP450I"/>
</dbReference>
<proteinExistence type="inferred from homology"/>
<evidence type="ECO:0000256" key="9">
    <source>
        <dbReference type="SAM" id="Phobius"/>
    </source>
</evidence>
<reference evidence="10" key="1">
    <citation type="journal article" date="2019" name="Environ. Microbiol.">
        <title>Fungal ecological strategies reflected in gene transcription - a case study of two litter decomposers.</title>
        <authorList>
            <person name="Barbi F."/>
            <person name="Kohler A."/>
            <person name="Barry K."/>
            <person name="Baskaran P."/>
            <person name="Daum C."/>
            <person name="Fauchery L."/>
            <person name="Ihrmark K."/>
            <person name="Kuo A."/>
            <person name="LaButti K."/>
            <person name="Lipzen A."/>
            <person name="Morin E."/>
            <person name="Grigoriev I.V."/>
            <person name="Henrissat B."/>
            <person name="Lindahl B."/>
            <person name="Martin F."/>
        </authorList>
    </citation>
    <scope>NUCLEOTIDE SEQUENCE</scope>
    <source>
        <strain evidence="10">JB14</strain>
    </source>
</reference>
<evidence type="ECO:0000256" key="1">
    <source>
        <dbReference type="ARBA" id="ARBA00001971"/>
    </source>
</evidence>
<keyword evidence="7" id="KW-0503">Monooxygenase</keyword>
<dbReference type="GO" id="GO:0004497">
    <property type="term" value="F:monooxygenase activity"/>
    <property type="evidence" value="ECO:0007669"/>
    <property type="project" value="UniProtKB-KW"/>
</dbReference>
<keyword evidence="6 8" id="KW-0408">Iron</keyword>
<name>A0A6A4HA80_9AGAR</name>
<comment type="cofactor">
    <cofactor evidence="1 8">
        <name>heme</name>
        <dbReference type="ChEBI" id="CHEBI:30413"/>
    </cofactor>
</comment>
<feature type="binding site" description="axial binding residue" evidence="8">
    <location>
        <position position="509"/>
    </location>
    <ligand>
        <name>heme</name>
        <dbReference type="ChEBI" id="CHEBI:30413"/>
    </ligand>
    <ligandPart>
        <name>Fe</name>
        <dbReference type="ChEBI" id="CHEBI:18248"/>
    </ligandPart>
</feature>
<evidence type="ECO:0000256" key="6">
    <source>
        <dbReference type="ARBA" id="ARBA00023004"/>
    </source>
</evidence>
<dbReference type="InterPro" id="IPR036396">
    <property type="entry name" value="Cyt_P450_sf"/>
</dbReference>
<dbReference type="InterPro" id="IPR001128">
    <property type="entry name" value="Cyt_P450"/>
</dbReference>
<feature type="transmembrane region" description="Helical" evidence="9">
    <location>
        <begin position="77"/>
        <end position="98"/>
    </location>
</feature>
<protein>
    <submittedName>
        <fullName evidence="10">Cytochrome P450</fullName>
    </submittedName>
</protein>
<evidence type="ECO:0000256" key="4">
    <source>
        <dbReference type="ARBA" id="ARBA00022723"/>
    </source>
</evidence>
<evidence type="ECO:0000256" key="2">
    <source>
        <dbReference type="ARBA" id="ARBA00005179"/>
    </source>
</evidence>
<evidence type="ECO:0000256" key="8">
    <source>
        <dbReference type="PIRSR" id="PIRSR602401-1"/>
    </source>
</evidence>
<evidence type="ECO:0000256" key="3">
    <source>
        <dbReference type="ARBA" id="ARBA00010617"/>
    </source>
</evidence>
<dbReference type="GO" id="GO:0020037">
    <property type="term" value="F:heme binding"/>
    <property type="evidence" value="ECO:0007669"/>
    <property type="project" value="InterPro"/>
</dbReference>
<evidence type="ECO:0000313" key="10">
    <source>
        <dbReference type="EMBL" id="KAE9394961.1"/>
    </source>
</evidence>
<dbReference type="EMBL" id="ML769540">
    <property type="protein sequence ID" value="KAE9394961.1"/>
    <property type="molecule type" value="Genomic_DNA"/>
</dbReference>
<evidence type="ECO:0000256" key="7">
    <source>
        <dbReference type="ARBA" id="ARBA00023033"/>
    </source>
</evidence>
<dbReference type="Pfam" id="PF00067">
    <property type="entry name" value="p450"/>
    <property type="match status" value="1"/>
</dbReference>
<accession>A0A6A4HA80</accession>
<sequence>MLLFCDVQRFIHIASKEYSIGRLNAITCHKNKIKDSTLCLCLTTCVPIVPNMSNIHQISPIGLALQSSALGLTYFDIWTLFVAYFSFYFTLTFAVVLYRISPFHPLAGIPGPLFYKISKAWTLWNMWDGSGHRVLKRLHDHYGPWVRIGPNEVSIADASIVPIVLGIGGLPKGQAYSKFTTGDQPRSIITLTGEAHTARRRLWNRALNSESLKGYEETIRKRAQELVDRLQTQSVAYPGCRIDIVQWLNYFTVDFMSDMGFGRGSNLLKTGFDKDDLWERMEKFNVLLYRSSQLSWLPDLVVGLPWPNLPSISKFLFIASEWSTTRLQRGSQTKDIWYHLADEAGLEKTKLTPVELTTDAVTAIIAGSDTTSAVMAACIWLLLSHPEYYKRVQDEVDEIYPPGSDALDVSKHASLPYLTSCINEALRLFPPVPVGGSREVPRGSGGKVIGGRFLPEGTQIYISPYVLHRDRTNFSPRPDDFIPERWAKGEFKNNTGTAFIPFSYGPANCVGKNLAKQEMTMILALLIQTFDLRFAEGFDSKSWPETIRAFFASNRSGCEVVATLRSNNSQYDRV</sequence>
<keyword evidence="5" id="KW-0560">Oxidoreductase</keyword>
<keyword evidence="4 8" id="KW-0479">Metal-binding</keyword>
<comment type="pathway">
    <text evidence="2">Secondary metabolite biosynthesis.</text>
</comment>
<dbReference type="AlphaFoldDB" id="A0A6A4HA80"/>
<dbReference type="OrthoDB" id="6692864at2759"/>
<gene>
    <name evidence="10" type="ORF">BT96DRAFT_966870</name>
</gene>
<comment type="similarity">
    <text evidence="3">Belongs to the cytochrome P450 family.</text>
</comment>
<dbReference type="SUPFAM" id="SSF48264">
    <property type="entry name" value="Cytochrome P450"/>
    <property type="match status" value="1"/>
</dbReference>
<dbReference type="PANTHER" id="PTHR24305">
    <property type="entry name" value="CYTOCHROME P450"/>
    <property type="match status" value="1"/>
</dbReference>
<keyword evidence="9" id="KW-0472">Membrane</keyword>
<dbReference type="InterPro" id="IPR002401">
    <property type="entry name" value="Cyt_P450_E_grp-I"/>
</dbReference>
<keyword evidence="11" id="KW-1185">Reference proteome</keyword>
<dbReference type="CDD" id="cd11061">
    <property type="entry name" value="CYP67-like"/>
    <property type="match status" value="1"/>
</dbReference>
<dbReference type="Gene3D" id="1.10.630.10">
    <property type="entry name" value="Cytochrome P450"/>
    <property type="match status" value="1"/>
</dbReference>